<comment type="caution">
    <text evidence="1">The sequence shown here is derived from an EMBL/GenBank/DDBJ whole genome shotgun (WGS) entry which is preliminary data.</text>
</comment>
<accession>A0A483CUT5</accession>
<protein>
    <recommendedName>
        <fullName evidence="3">Lipoprotein</fullName>
    </recommendedName>
</protein>
<dbReference type="OrthoDB" id="110926at2157"/>
<gene>
    <name evidence="1" type="ORF">CUJ86_01180</name>
</gene>
<organism evidence="1 2">
    <name type="scientific">Methanofollis fontis</name>
    <dbReference type="NCBI Taxonomy" id="2052832"/>
    <lineage>
        <taxon>Archaea</taxon>
        <taxon>Methanobacteriati</taxon>
        <taxon>Methanobacteriota</taxon>
        <taxon>Stenosarchaea group</taxon>
        <taxon>Methanomicrobia</taxon>
        <taxon>Methanomicrobiales</taxon>
        <taxon>Methanomicrobiaceae</taxon>
        <taxon>Methanofollis</taxon>
    </lineage>
</organism>
<keyword evidence="2" id="KW-1185">Reference proteome</keyword>
<proteinExistence type="predicted"/>
<dbReference type="PROSITE" id="PS51257">
    <property type="entry name" value="PROKAR_LIPOPROTEIN"/>
    <property type="match status" value="1"/>
</dbReference>
<evidence type="ECO:0000313" key="1">
    <source>
        <dbReference type="EMBL" id="TAJ45386.1"/>
    </source>
</evidence>
<dbReference type="AlphaFoldDB" id="A0A483CUT5"/>
<evidence type="ECO:0000313" key="2">
    <source>
        <dbReference type="Proteomes" id="UP000292580"/>
    </source>
</evidence>
<name>A0A483CUT5_9EURY</name>
<dbReference type="Proteomes" id="UP000292580">
    <property type="component" value="Unassembled WGS sequence"/>
</dbReference>
<evidence type="ECO:0008006" key="3">
    <source>
        <dbReference type="Google" id="ProtNLM"/>
    </source>
</evidence>
<dbReference type="EMBL" id="PGCL01000001">
    <property type="protein sequence ID" value="TAJ45386.1"/>
    <property type="molecule type" value="Genomic_DNA"/>
</dbReference>
<dbReference type="RefSeq" id="WP_130645736.1">
    <property type="nucleotide sequence ID" value="NZ_PGCL01000001.1"/>
</dbReference>
<reference evidence="1 2" key="1">
    <citation type="submission" date="2017-11" db="EMBL/GenBank/DDBJ databases">
        <title>Isolation and Characterization of Methanofollis Species from Methane Seep Offshore SW Taiwan.</title>
        <authorList>
            <person name="Teng N.-H."/>
            <person name="Lai M.-C."/>
            <person name="Chen S.-C."/>
        </authorList>
    </citation>
    <scope>NUCLEOTIDE SEQUENCE [LARGE SCALE GENOMIC DNA]</scope>
    <source>
        <strain evidence="1 2">FWC-SCC2</strain>
    </source>
</reference>
<sequence>MKPAPLPLLLSLGILLLVTMTGGCTSEPGAPAAPSGAGIEDITQEAPDEAIDLAEALAELDMLAAEGMENITDMTIHTITGTGVTADGTAPTWIMGVRKEGETHMLVYSGNGWSGVAWTAPLPEGEIDPETVLMPADLYRIQKEEIGGLGETTDLTLEEGVYTVRGHATRPGTLRFDALTGEVLQ</sequence>